<dbReference type="InterPro" id="IPR010861">
    <property type="entry name" value="DUF1492"/>
</dbReference>
<dbReference type="STRING" id="1514105.AOC36_06785"/>
<proteinExistence type="predicted"/>
<dbReference type="CDD" id="cd06171">
    <property type="entry name" value="Sigma70_r4"/>
    <property type="match status" value="1"/>
</dbReference>
<dbReference type="Gene3D" id="1.20.140.160">
    <property type="match status" value="1"/>
</dbReference>
<dbReference type="KEGG" id="erl:AOC36_06785"/>
<dbReference type="InterPro" id="IPR013324">
    <property type="entry name" value="RNA_pol_sigma_r3/r4-like"/>
</dbReference>
<organism evidence="1 2">
    <name type="scientific">Erysipelothrix larvae</name>
    <dbReference type="NCBI Taxonomy" id="1514105"/>
    <lineage>
        <taxon>Bacteria</taxon>
        <taxon>Bacillati</taxon>
        <taxon>Bacillota</taxon>
        <taxon>Erysipelotrichia</taxon>
        <taxon>Erysipelotrichales</taxon>
        <taxon>Erysipelotrichaceae</taxon>
        <taxon>Erysipelothrix</taxon>
    </lineage>
</organism>
<gene>
    <name evidence="1" type="ORF">AOC36_06785</name>
</gene>
<dbReference type="Proteomes" id="UP000063781">
    <property type="component" value="Chromosome"/>
</dbReference>
<dbReference type="SUPFAM" id="SSF88659">
    <property type="entry name" value="Sigma3 and sigma4 domains of RNA polymerase sigma factors"/>
    <property type="match status" value="1"/>
</dbReference>
<evidence type="ECO:0000313" key="1">
    <source>
        <dbReference type="EMBL" id="AMC93697.1"/>
    </source>
</evidence>
<accession>A0A0X8H0A6</accession>
<reference evidence="1 2" key="1">
    <citation type="submission" date="2015-10" db="EMBL/GenBank/DDBJ databases">
        <title>Erysipelothrix larvae sp. LV19 isolated from the larval gut of the rhinoceros beetle, Trypoxylus dichotomus.</title>
        <authorList>
            <person name="Lim S."/>
            <person name="Kim B.-C."/>
        </authorList>
    </citation>
    <scope>NUCLEOTIDE SEQUENCE [LARGE SCALE GENOMIC DNA]</scope>
    <source>
        <strain evidence="1 2">LV19</strain>
    </source>
</reference>
<dbReference type="AlphaFoldDB" id="A0A0X8H0A6"/>
<keyword evidence="2" id="KW-1185">Reference proteome</keyword>
<protein>
    <submittedName>
        <fullName evidence="1">RNA polymerase subunit sigma-70</fullName>
    </submittedName>
</protein>
<dbReference type="OrthoDB" id="3242975at2"/>
<evidence type="ECO:0000313" key="2">
    <source>
        <dbReference type="Proteomes" id="UP000063781"/>
    </source>
</evidence>
<name>A0A0X8H0A6_9FIRM</name>
<dbReference type="RefSeq" id="WP_018659555.1">
    <property type="nucleotide sequence ID" value="NZ_CP013213.1"/>
</dbReference>
<dbReference type="EMBL" id="CP013213">
    <property type="protein sequence ID" value="AMC93697.1"/>
    <property type="molecule type" value="Genomic_DNA"/>
</dbReference>
<sequence length="150" mass="17937">MKAKEYLHQAYRLDKRIQSNIEEMERLRELSTSVSSPSWGERIQTQRHTDALFVRYLERIEELQIKINDEVDHLVALKAEIRDVINKVTDIDERMVLRYRYVHNFTWEQIGDELNADKSTIRRWHGNALNHVVVPENPIVIQMLNSNEHF</sequence>
<dbReference type="Pfam" id="PF07374">
    <property type="entry name" value="DUF1492"/>
    <property type="match status" value="1"/>
</dbReference>